<evidence type="ECO:0000313" key="1">
    <source>
        <dbReference type="EMBL" id="SES15069.1"/>
    </source>
</evidence>
<dbReference type="AlphaFoldDB" id="A0A1H9V0E7"/>
<sequence length="82" mass="9316">MSLEVKGYLNELAKINPSAYKLPRLLRLTPPGLAMPKHETYESNSVYIVPSLRVLGGKTLHTLRLKIRYEIASTHSTRPRND</sequence>
<keyword evidence="2" id="KW-1185">Reference proteome</keyword>
<dbReference type="STRING" id="390241.SAMN04488023_1366"/>
<protein>
    <submittedName>
        <fullName evidence="1">Uncharacterized protein</fullName>
    </submittedName>
</protein>
<evidence type="ECO:0000313" key="2">
    <source>
        <dbReference type="Proteomes" id="UP000199572"/>
    </source>
</evidence>
<gene>
    <name evidence="1" type="ORF">SAMN04488023_1366</name>
</gene>
<reference evidence="1 2" key="1">
    <citation type="submission" date="2016-10" db="EMBL/GenBank/DDBJ databases">
        <authorList>
            <person name="de Groot N.N."/>
        </authorList>
    </citation>
    <scope>NUCLEOTIDE SEQUENCE [LARGE SCALE GENOMIC DNA]</scope>
    <source>
        <strain evidence="1 2">DSM 18610</strain>
    </source>
</reference>
<dbReference type="Proteomes" id="UP000199572">
    <property type="component" value="Unassembled WGS sequence"/>
</dbReference>
<dbReference type="EMBL" id="FOGG01000036">
    <property type="protein sequence ID" value="SES15069.1"/>
    <property type="molecule type" value="Genomic_DNA"/>
</dbReference>
<accession>A0A1H9V0E7</accession>
<name>A0A1H9V0E7_9SPHI</name>
<proteinExistence type="predicted"/>
<organism evidence="1 2">
    <name type="scientific">Pedobacter rhizosphaerae</name>
    <dbReference type="NCBI Taxonomy" id="390241"/>
    <lineage>
        <taxon>Bacteria</taxon>
        <taxon>Pseudomonadati</taxon>
        <taxon>Bacteroidota</taxon>
        <taxon>Sphingobacteriia</taxon>
        <taxon>Sphingobacteriales</taxon>
        <taxon>Sphingobacteriaceae</taxon>
        <taxon>Pedobacter</taxon>
    </lineage>
</organism>